<feature type="compositionally biased region" description="Basic residues" evidence="1">
    <location>
        <begin position="149"/>
        <end position="159"/>
    </location>
</feature>
<protein>
    <submittedName>
        <fullName evidence="2">Alternative RNA polymerase sigma factor SigE</fullName>
    </submittedName>
</protein>
<proteinExistence type="predicted"/>
<feature type="compositionally biased region" description="Low complexity" evidence="1">
    <location>
        <begin position="69"/>
        <end position="78"/>
    </location>
</feature>
<evidence type="ECO:0000313" key="2">
    <source>
        <dbReference type="EMBL" id="CAA9332754.1"/>
    </source>
</evidence>
<feature type="compositionally biased region" description="Basic residues" evidence="1">
    <location>
        <begin position="127"/>
        <end position="141"/>
    </location>
</feature>
<feature type="compositionally biased region" description="Basic residues" evidence="1">
    <location>
        <begin position="55"/>
        <end position="68"/>
    </location>
</feature>
<evidence type="ECO:0000256" key="1">
    <source>
        <dbReference type="SAM" id="MobiDB-lite"/>
    </source>
</evidence>
<dbReference type="EMBL" id="CADCTS010000454">
    <property type="protein sequence ID" value="CAA9332754.1"/>
    <property type="molecule type" value="Genomic_DNA"/>
</dbReference>
<gene>
    <name evidence="2" type="ORF">AVDCRST_MAG48-3213</name>
</gene>
<sequence length="229" mass="25113">GAVARPRPGAVAPARRRDLRGRRRGARLDAAHLGGGRPRPQRPGVPPGLPADRQRPRRRGPHAGRLRPRLPLAAPLPARHVRGLAAPHHHQPLPGRRPTPAEDPLRRHGRRLGGAAAQQLAHPVGAARRRRPGPRRRRRPGRAVAGVPGRRRALRHRGPQLRGDQRGPRRQDRHRAQPHPPRALAAAGRPRPPPPHRGERPLPRCRGGTGRGRATPRRAPRAGTGARRV</sequence>
<organism evidence="2">
    <name type="scientific">uncultured Friedmanniella sp</name>
    <dbReference type="NCBI Taxonomy" id="335381"/>
    <lineage>
        <taxon>Bacteria</taxon>
        <taxon>Bacillati</taxon>
        <taxon>Actinomycetota</taxon>
        <taxon>Actinomycetes</taxon>
        <taxon>Propionibacteriales</taxon>
        <taxon>Nocardioidaceae</taxon>
        <taxon>Friedmanniella</taxon>
        <taxon>environmental samples</taxon>
    </lineage>
</organism>
<feature type="non-terminal residue" evidence="2">
    <location>
        <position position="1"/>
    </location>
</feature>
<feature type="compositionally biased region" description="Low complexity" evidence="1">
    <location>
        <begin position="113"/>
        <end position="126"/>
    </location>
</feature>
<feature type="compositionally biased region" description="Low complexity" evidence="1">
    <location>
        <begin position="1"/>
        <end position="13"/>
    </location>
</feature>
<dbReference type="AlphaFoldDB" id="A0A6J4LHG4"/>
<feature type="non-terminal residue" evidence="2">
    <location>
        <position position="229"/>
    </location>
</feature>
<name>A0A6J4LHG4_9ACTN</name>
<feature type="compositionally biased region" description="Basic residues" evidence="1">
    <location>
        <begin position="79"/>
        <end position="91"/>
    </location>
</feature>
<reference evidence="2" key="1">
    <citation type="submission" date="2020-02" db="EMBL/GenBank/DDBJ databases">
        <authorList>
            <person name="Meier V. D."/>
        </authorList>
    </citation>
    <scope>NUCLEOTIDE SEQUENCE</scope>
    <source>
        <strain evidence="2">AVDCRST_MAG48</strain>
    </source>
</reference>
<feature type="region of interest" description="Disordered" evidence="1">
    <location>
        <begin position="1"/>
        <end position="229"/>
    </location>
</feature>
<accession>A0A6J4LHG4</accession>